<dbReference type="SUPFAM" id="SSF81383">
    <property type="entry name" value="F-box domain"/>
    <property type="match status" value="1"/>
</dbReference>
<gene>
    <name evidence="1" type="ORF">C8F04DRAFT_1095997</name>
</gene>
<evidence type="ECO:0008006" key="3">
    <source>
        <dbReference type="Google" id="ProtNLM"/>
    </source>
</evidence>
<organism evidence="1 2">
    <name type="scientific">Mycena alexandri</name>
    <dbReference type="NCBI Taxonomy" id="1745969"/>
    <lineage>
        <taxon>Eukaryota</taxon>
        <taxon>Fungi</taxon>
        <taxon>Dikarya</taxon>
        <taxon>Basidiomycota</taxon>
        <taxon>Agaricomycotina</taxon>
        <taxon>Agaricomycetes</taxon>
        <taxon>Agaricomycetidae</taxon>
        <taxon>Agaricales</taxon>
        <taxon>Marasmiineae</taxon>
        <taxon>Mycenaceae</taxon>
        <taxon>Mycena</taxon>
    </lineage>
</organism>
<reference evidence="1" key="1">
    <citation type="submission" date="2023-03" db="EMBL/GenBank/DDBJ databases">
        <title>Massive genome expansion in bonnet fungi (Mycena s.s.) driven by repeated elements and novel gene families across ecological guilds.</title>
        <authorList>
            <consortium name="Lawrence Berkeley National Laboratory"/>
            <person name="Harder C.B."/>
            <person name="Miyauchi S."/>
            <person name="Viragh M."/>
            <person name="Kuo A."/>
            <person name="Thoen E."/>
            <person name="Andreopoulos B."/>
            <person name="Lu D."/>
            <person name="Skrede I."/>
            <person name="Drula E."/>
            <person name="Henrissat B."/>
            <person name="Morin E."/>
            <person name="Kohler A."/>
            <person name="Barry K."/>
            <person name="LaButti K."/>
            <person name="Morin E."/>
            <person name="Salamov A."/>
            <person name="Lipzen A."/>
            <person name="Mereny Z."/>
            <person name="Hegedus B."/>
            <person name="Baldrian P."/>
            <person name="Stursova M."/>
            <person name="Weitz H."/>
            <person name="Taylor A."/>
            <person name="Grigoriev I.V."/>
            <person name="Nagy L.G."/>
            <person name="Martin F."/>
            <person name="Kauserud H."/>
        </authorList>
    </citation>
    <scope>NUCLEOTIDE SEQUENCE</scope>
    <source>
        <strain evidence="1">CBHHK200</strain>
    </source>
</reference>
<dbReference type="AlphaFoldDB" id="A0AAD6X5I1"/>
<accession>A0AAD6X5I1</accession>
<protein>
    <recommendedName>
        <fullName evidence="3">F-box domain-containing protein</fullName>
    </recommendedName>
</protein>
<dbReference type="Proteomes" id="UP001218188">
    <property type="component" value="Unassembled WGS sequence"/>
</dbReference>
<evidence type="ECO:0000313" key="1">
    <source>
        <dbReference type="EMBL" id="KAJ7036290.1"/>
    </source>
</evidence>
<comment type="caution">
    <text evidence="1">The sequence shown here is derived from an EMBL/GenBank/DDBJ whole genome shotgun (WGS) entry which is preliminary data.</text>
</comment>
<dbReference type="InterPro" id="IPR036047">
    <property type="entry name" value="F-box-like_dom_sf"/>
</dbReference>
<proteinExistence type="predicted"/>
<dbReference type="EMBL" id="JARJCM010000044">
    <property type="protein sequence ID" value="KAJ7036290.1"/>
    <property type="molecule type" value="Genomic_DNA"/>
</dbReference>
<evidence type="ECO:0000313" key="2">
    <source>
        <dbReference type="Proteomes" id="UP001218188"/>
    </source>
</evidence>
<dbReference type="Gene3D" id="1.20.1280.50">
    <property type="match status" value="1"/>
</dbReference>
<sequence length="239" mass="27326">MNENILPCASESIPCPRCGFPGLVPRTVVDILRSNYLPPDSIIVDARREMAVAETGIALVEEKISDMKRVLDQLHQRRQSLRDYIADHRRVIAPIRRLPTELLAKIFSHCVEGRAYDWDPATNVEWILVQVSRAWRALSISTPQIWSRIRMTSASTPKNIDLKAVLLLQLERSAHSPLTIGFDLKLSWEKPRRPVLAALLSARDRWQDVYIRSSDFLLFRSTTFPKLMKLSLSVRLFGG</sequence>
<name>A0AAD6X5I1_9AGAR</name>
<keyword evidence="2" id="KW-1185">Reference proteome</keyword>